<feature type="region of interest" description="Disordered" evidence="1">
    <location>
        <begin position="50"/>
        <end position="75"/>
    </location>
</feature>
<keyword evidence="3" id="KW-1185">Reference proteome</keyword>
<gene>
    <name evidence="2" type="ORF">EVAR_11191_1</name>
</gene>
<dbReference type="AlphaFoldDB" id="A0A4C1U4I8"/>
<sequence>MHVYTRNVSSLTTPYWVQCREITKVVKMHVYTECIIADYSILGTVPDEQRRPLPSAVGSQPHPHVTTVKEDSNVE</sequence>
<evidence type="ECO:0000313" key="2">
    <source>
        <dbReference type="EMBL" id="GBP21160.1"/>
    </source>
</evidence>
<comment type="caution">
    <text evidence="2">The sequence shown here is derived from an EMBL/GenBank/DDBJ whole genome shotgun (WGS) entry which is preliminary data.</text>
</comment>
<reference evidence="2 3" key="1">
    <citation type="journal article" date="2019" name="Commun. Biol.">
        <title>The bagworm genome reveals a unique fibroin gene that provides high tensile strength.</title>
        <authorList>
            <person name="Kono N."/>
            <person name="Nakamura H."/>
            <person name="Ohtoshi R."/>
            <person name="Tomita M."/>
            <person name="Numata K."/>
            <person name="Arakawa K."/>
        </authorList>
    </citation>
    <scope>NUCLEOTIDE SEQUENCE [LARGE SCALE GENOMIC DNA]</scope>
</reference>
<protein>
    <submittedName>
        <fullName evidence="2">Uncharacterized protein</fullName>
    </submittedName>
</protein>
<dbReference type="EMBL" id="BGZK01000125">
    <property type="protein sequence ID" value="GBP21160.1"/>
    <property type="molecule type" value="Genomic_DNA"/>
</dbReference>
<organism evidence="2 3">
    <name type="scientific">Eumeta variegata</name>
    <name type="common">Bagworm moth</name>
    <name type="synonym">Eumeta japonica</name>
    <dbReference type="NCBI Taxonomy" id="151549"/>
    <lineage>
        <taxon>Eukaryota</taxon>
        <taxon>Metazoa</taxon>
        <taxon>Ecdysozoa</taxon>
        <taxon>Arthropoda</taxon>
        <taxon>Hexapoda</taxon>
        <taxon>Insecta</taxon>
        <taxon>Pterygota</taxon>
        <taxon>Neoptera</taxon>
        <taxon>Endopterygota</taxon>
        <taxon>Lepidoptera</taxon>
        <taxon>Glossata</taxon>
        <taxon>Ditrysia</taxon>
        <taxon>Tineoidea</taxon>
        <taxon>Psychidae</taxon>
        <taxon>Oiketicinae</taxon>
        <taxon>Eumeta</taxon>
    </lineage>
</organism>
<evidence type="ECO:0000256" key="1">
    <source>
        <dbReference type="SAM" id="MobiDB-lite"/>
    </source>
</evidence>
<dbReference type="Proteomes" id="UP000299102">
    <property type="component" value="Unassembled WGS sequence"/>
</dbReference>
<proteinExistence type="predicted"/>
<accession>A0A4C1U4I8</accession>
<evidence type="ECO:0000313" key="3">
    <source>
        <dbReference type="Proteomes" id="UP000299102"/>
    </source>
</evidence>
<name>A0A4C1U4I8_EUMVA</name>